<dbReference type="Pfam" id="PF00289">
    <property type="entry name" value="Biotin_carb_N"/>
    <property type="match status" value="1"/>
</dbReference>
<evidence type="ECO:0000256" key="10">
    <source>
        <dbReference type="PROSITE-ProRule" id="PRU00409"/>
    </source>
</evidence>
<dbReference type="InterPro" id="IPR005482">
    <property type="entry name" value="Biotin_COase_C"/>
</dbReference>
<dbReference type="EMBL" id="OX451739">
    <property type="protein sequence ID" value="CAI8607181.1"/>
    <property type="molecule type" value="Genomic_DNA"/>
</dbReference>
<keyword evidence="5 10" id="KW-0067">ATP-binding</keyword>
<dbReference type="Gene3D" id="3.90.1770.10">
    <property type="entry name" value="PreATP-grasp domain"/>
    <property type="match status" value="1"/>
</dbReference>
<dbReference type="InterPro" id="IPR005479">
    <property type="entry name" value="CPAse_ATP-bd"/>
</dbReference>
<dbReference type="SUPFAM" id="SSF52440">
    <property type="entry name" value="PreATP-grasp domain"/>
    <property type="match status" value="1"/>
</dbReference>
<dbReference type="InterPro" id="IPR013815">
    <property type="entry name" value="ATP_grasp_subdomain_1"/>
</dbReference>
<accession>A0AAV1AA90</accession>
<evidence type="ECO:0000256" key="8">
    <source>
        <dbReference type="ARBA" id="ARBA00048065"/>
    </source>
</evidence>
<comment type="catalytic activity">
    <reaction evidence="9">
        <text>N(6)-biotinyl-L-lysyl-[protein] + hydrogencarbonate + ATP = N(6)-carboxybiotinyl-L-lysyl-[protein] + ADP + phosphate + H(+)</text>
        <dbReference type="Rhea" id="RHEA:13501"/>
        <dbReference type="Rhea" id="RHEA-COMP:10505"/>
        <dbReference type="Rhea" id="RHEA-COMP:10506"/>
        <dbReference type="ChEBI" id="CHEBI:15378"/>
        <dbReference type="ChEBI" id="CHEBI:17544"/>
        <dbReference type="ChEBI" id="CHEBI:30616"/>
        <dbReference type="ChEBI" id="CHEBI:43474"/>
        <dbReference type="ChEBI" id="CHEBI:83144"/>
        <dbReference type="ChEBI" id="CHEBI:83145"/>
        <dbReference type="ChEBI" id="CHEBI:456216"/>
        <dbReference type="EC" id="6.3.4.14"/>
    </reaction>
</comment>
<dbReference type="FunFam" id="3.30.1490.20:FF:000003">
    <property type="entry name" value="acetyl-CoA carboxylase isoform X1"/>
    <property type="match status" value="1"/>
</dbReference>
<dbReference type="Gene3D" id="3.40.50.20">
    <property type="match status" value="1"/>
</dbReference>
<dbReference type="GO" id="GO:0003989">
    <property type="term" value="F:acetyl-CoA carboxylase activity"/>
    <property type="evidence" value="ECO:0007669"/>
    <property type="project" value="UniProtKB-EC"/>
</dbReference>
<dbReference type="Pfam" id="PF02785">
    <property type="entry name" value="Biotin_carb_C"/>
    <property type="match status" value="1"/>
</dbReference>
<evidence type="ECO:0000313" key="13">
    <source>
        <dbReference type="EMBL" id="CAI8607181.1"/>
    </source>
</evidence>
<keyword evidence="3" id="KW-0436">Ligase</keyword>
<reference evidence="13 14" key="1">
    <citation type="submission" date="2023-01" db="EMBL/GenBank/DDBJ databases">
        <authorList>
            <person name="Kreplak J."/>
        </authorList>
    </citation>
    <scope>NUCLEOTIDE SEQUENCE [LARGE SCALE GENOMIC DNA]</scope>
</reference>
<dbReference type="InterPro" id="IPR011761">
    <property type="entry name" value="ATP-grasp"/>
</dbReference>
<protein>
    <recommendedName>
        <fullName evidence="2">biotin carboxylase</fullName>
        <ecNumber evidence="2">6.3.4.14</ecNumber>
    </recommendedName>
</protein>
<dbReference type="InterPro" id="IPR005481">
    <property type="entry name" value="BC-like_N"/>
</dbReference>
<evidence type="ECO:0000259" key="11">
    <source>
        <dbReference type="PROSITE" id="PS50975"/>
    </source>
</evidence>
<evidence type="ECO:0000256" key="5">
    <source>
        <dbReference type="ARBA" id="ARBA00022840"/>
    </source>
</evidence>
<dbReference type="EC" id="6.3.4.14" evidence="2"/>
<evidence type="ECO:0000256" key="9">
    <source>
        <dbReference type="ARBA" id="ARBA00048600"/>
    </source>
</evidence>
<proteinExistence type="predicted"/>
<evidence type="ECO:0000256" key="1">
    <source>
        <dbReference type="ARBA" id="ARBA00001953"/>
    </source>
</evidence>
<keyword evidence="7" id="KW-0092">Biotin</keyword>
<evidence type="ECO:0000256" key="6">
    <source>
        <dbReference type="ARBA" id="ARBA00023211"/>
    </source>
</evidence>
<evidence type="ECO:0000256" key="7">
    <source>
        <dbReference type="ARBA" id="ARBA00023267"/>
    </source>
</evidence>
<dbReference type="GO" id="GO:0046872">
    <property type="term" value="F:metal ion binding"/>
    <property type="evidence" value="ECO:0007669"/>
    <property type="project" value="InterPro"/>
</dbReference>
<dbReference type="InterPro" id="IPR011054">
    <property type="entry name" value="Rudment_hybrid_motif"/>
</dbReference>
<evidence type="ECO:0000313" key="14">
    <source>
        <dbReference type="Proteomes" id="UP001157006"/>
    </source>
</evidence>
<dbReference type="SUPFAM" id="SSF51246">
    <property type="entry name" value="Rudiment single hybrid motif"/>
    <property type="match status" value="1"/>
</dbReference>
<keyword evidence="14" id="KW-1185">Reference proteome</keyword>
<dbReference type="Gene3D" id="3.30.1490.20">
    <property type="entry name" value="ATP-grasp fold, A domain"/>
    <property type="match status" value="1"/>
</dbReference>
<comment type="cofactor">
    <cofactor evidence="1">
        <name>biotin</name>
        <dbReference type="ChEBI" id="CHEBI:57586"/>
    </cofactor>
</comment>
<dbReference type="AlphaFoldDB" id="A0AAV1AA90"/>
<dbReference type="PANTHER" id="PTHR45728">
    <property type="entry name" value="ACETYL-COA CARBOXYLASE, ISOFORM A"/>
    <property type="match status" value="1"/>
</dbReference>
<dbReference type="PROSITE" id="PS00867">
    <property type="entry name" value="CPSASE_2"/>
    <property type="match status" value="1"/>
</dbReference>
<comment type="catalytic activity">
    <reaction evidence="8">
        <text>hydrogencarbonate + acetyl-CoA + ATP = malonyl-CoA + ADP + phosphate + H(+)</text>
        <dbReference type="Rhea" id="RHEA:11308"/>
        <dbReference type="ChEBI" id="CHEBI:15378"/>
        <dbReference type="ChEBI" id="CHEBI:17544"/>
        <dbReference type="ChEBI" id="CHEBI:30616"/>
        <dbReference type="ChEBI" id="CHEBI:43474"/>
        <dbReference type="ChEBI" id="CHEBI:57288"/>
        <dbReference type="ChEBI" id="CHEBI:57384"/>
        <dbReference type="ChEBI" id="CHEBI:456216"/>
        <dbReference type="EC" id="6.4.1.2"/>
    </reaction>
</comment>
<evidence type="ECO:0000256" key="2">
    <source>
        <dbReference type="ARBA" id="ARBA00013263"/>
    </source>
</evidence>
<dbReference type="FunFam" id="3.30.470.20:FF:000043">
    <property type="entry name" value="acetyl-CoA carboxylase 1-like"/>
    <property type="match status" value="1"/>
</dbReference>
<dbReference type="GO" id="GO:0006633">
    <property type="term" value="P:fatty acid biosynthetic process"/>
    <property type="evidence" value="ECO:0007669"/>
    <property type="project" value="TreeGrafter"/>
</dbReference>
<organism evidence="13 14">
    <name type="scientific">Vicia faba</name>
    <name type="common">Broad bean</name>
    <name type="synonym">Faba vulgaris</name>
    <dbReference type="NCBI Taxonomy" id="3906"/>
    <lineage>
        <taxon>Eukaryota</taxon>
        <taxon>Viridiplantae</taxon>
        <taxon>Streptophyta</taxon>
        <taxon>Embryophyta</taxon>
        <taxon>Tracheophyta</taxon>
        <taxon>Spermatophyta</taxon>
        <taxon>Magnoliopsida</taxon>
        <taxon>eudicotyledons</taxon>
        <taxon>Gunneridae</taxon>
        <taxon>Pentapetalae</taxon>
        <taxon>rosids</taxon>
        <taxon>fabids</taxon>
        <taxon>Fabales</taxon>
        <taxon>Fabaceae</taxon>
        <taxon>Papilionoideae</taxon>
        <taxon>50 kb inversion clade</taxon>
        <taxon>NPAAA clade</taxon>
        <taxon>Hologalegina</taxon>
        <taxon>IRL clade</taxon>
        <taxon>Fabeae</taxon>
        <taxon>Vicia</taxon>
    </lineage>
</organism>
<dbReference type="GO" id="GO:0005524">
    <property type="term" value="F:ATP binding"/>
    <property type="evidence" value="ECO:0007669"/>
    <property type="project" value="UniProtKB-UniRule"/>
</dbReference>
<feature type="domain" description="Biotin carboxylation" evidence="12">
    <location>
        <begin position="38"/>
        <end position="534"/>
    </location>
</feature>
<dbReference type="PROSITE" id="PS50979">
    <property type="entry name" value="BC"/>
    <property type="match status" value="1"/>
</dbReference>
<evidence type="ECO:0000256" key="3">
    <source>
        <dbReference type="ARBA" id="ARBA00022598"/>
    </source>
</evidence>
<dbReference type="Proteomes" id="UP001157006">
    <property type="component" value="Chromosome 4"/>
</dbReference>
<keyword evidence="4 10" id="KW-0547">Nucleotide-binding</keyword>
<dbReference type="Gene3D" id="3.30.470.20">
    <property type="entry name" value="ATP-grasp fold, B domain"/>
    <property type="match status" value="1"/>
</dbReference>
<dbReference type="SUPFAM" id="SSF56059">
    <property type="entry name" value="Glutathione synthetase ATP-binding domain-like"/>
    <property type="match status" value="1"/>
</dbReference>
<feature type="domain" description="ATP-grasp" evidence="11">
    <location>
        <begin position="191"/>
        <end position="366"/>
    </location>
</feature>
<dbReference type="SMART" id="SM00878">
    <property type="entry name" value="Biotin_carb_C"/>
    <property type="match status" value="1"/>
</dbReference>
<dbReference type="Pfam" id="PF02786">
    <property type="entry name" value="CPSase_L_D2"/>
    <property type="match status" value="1"/>
</dbReference>
<dbReference type="GO" id="GO:0004075">
    <property type="term" value="F:biotin carboxylase activity"/>
    <property type="evidence" value="ECO:0007669"/>
    <property type="project" value="UniProtKB-EC"/>
</dbReference>
<dbReference type="FunFam" id="3.40.50.20:FF:000005">
    <property type="entry name" value="acetyl-CoA carboxylase isoform X2"/>
    <property type="match status" value="1"/>
</dbReference>
<sequence length="534" mass="58250">MASAGHGNGLINGVVSNKHTATISEVDEFCNALGGNRPIHSILIANNGMAAVKFIRSVRSWAYETFGTEKAILLVAMATPEDMRINAEHIRIADQFVEVPGGTNNNNYANVQLILEIAEITHVDAVWPGWGHASENPELPDALKAKGIVFLGPPAVSMGALGDKIGSSLIAQAANVPTLPWSGSHVKIPPESSLITIPDEIYRAACVYTTEEAIASCQVVGYPAMIKASWGGGGKGIRKVHNDDEVRALFKQVQGEVPGSPIFITKVASQSRHLEVQLICDQHQKIIEEGPITVAPPETVKELEQAARRLAISVNYVGAAIVEYLYSMETGEYYFLELNPRLQVEHPVTEWIAEINLPAAQVAVGMGIPLWQIPEIRRFYGMEHGGGNDAWRKTSVLATPFDFDKAQSTKSKGHCVAVRVTSEDPDDGFKPTGGKVQELSFKSKPNVWAYFSVKSGGGIHEFSDSQFAANIISFNTRHVFAFGESRALEIANMVLGLKEIQIRGEIRTNVDYTINLLNVNFYHDDKVMKFCKTG</sequence>
<dbReference type="InterPro" id="IPR049076">
    <property type="entry name" value="ACCA"/>
</dbReference>
<dbReference type="InterPro" id="IPR011764">
    <property type="entry name" value="Biotin_carboxylation_dom"/>
</dbReference>
<evidence type="ECO:0000259" key="12">
    <source>
        <dbReference type="PROSITE" id="PS50979"/>
    </source>
</evidence>
<name>A0AAV1AA90_VICFA</name>
<keyword evidence="6" id="KW-0464">Manganese</keyword>
<evidence type="ECO:0000256" key="4">
    <source>
        <dbReference type="ARBA" id="ARBA00022741"/>
    </source>
</evidence>
<gene>
    <name evidence="13" type="ORF">VFH_IV026720</name>
</gene>
<dbReference type="InterPro" id="IPR016185">
    <property type="entry name" value="PreATP-grasp_dom_sf"/>
</dbReference>
<dbReference type="PANTHER" id="PTHR45728:SF3">
    <property type="entry name" value="ACETYL-COA CARBOXYLASE"/>
    <property type="match status" value="1"/>
</dbReference>
<dbReference type="PROSITE" id="PS50975">
    <property type="entry name" value="ATP_GRASP"/>
    <property type="match status" value="1"/>
</dbReference>